<name>A0A8H5LPL2_9AGAR</name>
<dbReference type="EMBL" id="JAACJM010000031">
    <property type="protein sequence ID" value="KAF5364778.1"/>
    <property type="molecule type" value="Genomic_DNA"/>
</dbReference>
<evidence type="ECO:0000313" key="3">
    <source>
        <dbReference type="Proteomes" id="UP000559256"/>
    </source>
</evidence>
<dbReference type="Proteomes" id="UP000559256">
    <property type="component" value="Unassembled WGS sequence"/>
</dbReference>
<feature type="region of interest" description="Disordered" evidence="1">
    <location>
        <begin position="1"/>
        <end position="22"/>
    </location>
</feature>
<protein>
    <submittedName>
        <fullName evidence="2">Uncharacterized protein</fullName>
    </submittedName>
</protein>
<feature type="compositionally biased region" description="Polar residues" evidence="1">
    <location>
        <begin position="1"/>
        <end position="17"/>
    </location>
</feature>
<keyword evidence="3" id="KW-1185">Reference proteome</keyword>
<evidence type="ECO:0000313" key="2">
    <source>
        <dbReference type="EMBL" id="KAF5364778.1"/>
    </source>
</evidence>
<organism evidence="2 3">
    <name type="scientific">Tetrapyrgos nigripes</name>
    <dbReference type="NCBI Taxonomy" id="182062"/>
    <lineage>
        <taxon>Eukaryota</taxon>
        <taxon>Fungi</taxon>
        <taxon>Dikarya</taxon>
        <taxon>Basidiomycota</taxon>
        <taxon>Agaricomycotina</taxon>
        <taxon>Agaricomycetes</taxon>
        <taxon>Agaricomycetidae</taxon>
        <taxon>Agaricales</taxon>
        <taxon>Marasmiineae</taxon>
        <taxon>Marasmiaceae</taxon>
        <taxon>Tetrapyrgos</taxon>
    </lineage>
</organism>
<comment type="caution">
    <text evidence="2">The sequence shown here is derived from an EMBL/GenBank/DDBJ whole genome shotgun (WGS) entry which is preliminary data.</text>
</comment>
<reference evidence="2 3" key="1">
    <citation type="journal article" date="2020" name="ISME J.">
        <title>Uncovering the hidden diversity of litter-decomposition mechanisms in mushroom-forming fungi.</title>
        <authorList>
            <person name="Floudas D."/>
            <person name="Bentzer J."/>
            <person name="Ahren D."/>
            <person name="Johansson T."/>
            <person name="Persson P."/>
            <person name="Tunlid A."/>
        </authorList>
    </citation>
    <scope>NUCLEOTIDE SEQUENCE [LARGE SCALE GENOMIC DNA]</scope>
    <source>
        <strain evidence="2 3">CBS 291.85</strain>
    </source>
</reference>
<accession>A0A8H5LPL2</accession>
<gene>
    <name evidence="2" type="ORF">D9758_009358</name>
</gene>
<proteinExistence type="predicted"/>
<evidence type="ECO:0000256" key="1">
    <source>
        <dbReference type="SAM" id="MobiDB-lite"/>
    </source>
</evidence>
<dbReference type="AlphaFoldDB" id="A0A8H5LPL2"/>
<sequence length="95" mass="9991">MPRASSNKQSLPDSQFSRAAYPRPSWGEITVSAVSKSTSVHDSQPSASVPPKSTAALIAVNGSPKEPIYSSTSQSTPTFAMNALTARLEPFAQPV</sequence>